<feature type="region of interest" description="Disordered" evidence="1">
    <location>
        <begin position="174"/>
        <end position="206"/>
    </location>
</feature>
<feature type="compositionally biased region" description="Polar residues" evidence="1">
    <location>
        <begin position="97"/>
        <end position="128"/>
    </location>
</feature>
<evidence type="ECO:0000313" key="2">
    <source>
        <dbReference type="EMBL" id="KAK7070266.1"/>
    </source>
</evidence>
<feature type="region of interest" description="Disordered" evidence="1">
    <location>
        <begin position="77"/>
        <end position="157"/>
    </location>
</feature>
<comment type="caution">
    <text evidence="2">The sequence shown here is derived from an EMBL/GenBank/DDBJ whole genome shotgun (WGS) entry which is preliminary data.</text>
</comment>
<protein>
    <submittedName>
        <fullName evidence="2">Uncharacterized protein</fullName>
    </submittedName>
</protein>
<feature type="compositionally biased region" description="Low complexity" evidence="1">
    <location>
        <begin position="179"/>
        <end position="199"/>
    </location>
</feature>
<dbReference type="EMBL" id="JAXCGZ010015447">
    <property type="protein sequence ID" value="KAK7070266.1"/>
    <property type="molecule type" value="Genomic_DNA"/>
</dbReference>
<keyword evidence="3" id="KW-1185">Reference proteome</keyword>
<organism evidence="2 3">
    <name type="scientific">Halocaridina rubra</name>
    <name type="common">Hawaiian red shrimp</name>
    <dbReference type="NCBI Taxonomy" id="373956"/>
    <lineage>
        <taxon>Eukaryota</taxon>
        <taxon>Metazoa</taxon>
        <taxon>Ecdysozoa</taxon>
        <taxon>Arthropoda</taxon>
        <taxon>Crustacea</taxon>
        <taxon>Multicrustacea</taxon>
        <taxon>Malacostraca</taxon>
        <taxon>Eumalacostraca</taxon>
        <taxon>Eucarida</taxon>
        <taxon>Decapoda</taxon>
        <taxon>Pleocyemata</taxon>
        <taxon>Caridea</taxon>
        <taxon>Atyoidea</taxon>
        <taxon>Atyidae</taxon>
        <taxon>Halocaridina</taxon>
    </lineage>
</organism>
<gene>
    <name evidence="2" type="ORF">SK128_016850</name>
</gene>
<feature type="compositionally biased region" description="Polar residues" evidence="1">
    <location>
        <begin position="148"/>
        <end position="157"/>
    </location>
</feature>
<sequence>MARAWARAWNRMRRKGFQEVALSLTEPGSVVHDENIKRVHLQPLSSSLGSLTSVNTYAVSRASIGTEKLTQQRLYEDPDYSHPHSAAAHSRPIVRQVSRQSLQPTRITSRRLQQLRNTLSRSSSVSTLHDSETDSADFESAPVEDQPRQQAAPATSTSALAKFVVSVRRKARNVGRTVASASRSALSSGRSSSESSGSAVQSIHQVRPLRSDMEKINVEQRIDGWQAALKAAIDKDTHGQYEEALMAYDRAKNEYLGTELWRCLINVTKKVMSFERQHKLHHNKHFWNSLRNNMGTSLSYA</sequence>
<name>A0AAN8ZVM2_HALRR</name>
<evidence type="ECO:0000313" key="3">
    <source>
        <dbReference type="Proteomes" id="UP001381693"/>
    </source>
</evidence>
<evidence type="ECO:0000256" key="1">
    <source>
        <dbReference type="SAM" id="MobiDB-lite"/>
    </source>
</evidence>
<reference evidence="2 3" key="1">
    <citation type="submission" date="2023-11" db="EMBL/GenBank/DDBJ databases">
        <title>Halocaridina rubra genome assembly.</title>
        <authorList>
            <person name="Smith C."/>
        </authorList>
    </citation>
    <scope>NUCLEOTIDE SEQUENCE [LARGE SCALE GENOMIC DNA]</scope>
    <source>
        <strain evidence="2">EP-1</strain>
        <tissue evidence="2">Whole</tissue>
    </source>
</reference>
<dbReference type="AlphaFoldDB" id="A0AAN8ZVM2"/>
<dbReference type="Proteomes" id="UP001381693">
    <property type="component" value="Unassembled WGS sequence"/>
</dbReference>
<proteinExistence type="predicted"/>
<accession>A0AAN8ZVM2</accession>